<sequence length="211" mass="24269">MDSVRRIEDSIIGPEPSGEYCVDHYNYFGPETTTKGPFITTRWGQLWLFNQYHASAIYGPTIAVVQLMAYYNWPLPMQNYESQSITVFNWPEDRGYVFGPILQMYPEAVERVSRACHKVVNFLLENEGESYGVTVEAIKNTYGEYGYIADKMESYSSSLIRTDLDKARPVLMSGYSSTNWWDGDMGASGWIVDGYKDTYSSYQLVRTWYDA</sequence>
<evidence type="ECO:0008006" key="3">
    <source>
        <dbReference type="Google" id="ProtNLM"/>
    </source>
</evidence>
<dbReference type="OrthoDB" id="2235251at2"/>
<organism evidence="1 2">
    <name type="scientific">Alistipes indistinctus YIT 12060</name>
    <dbReference type="NCBI Taxonomy" id="742725"/>
    <lineage>
        <taxon>Bacteria</taxon>
        <taxon>Pseudomonadati</taxon>
        <taxon>Bacteroidota</taxon>
        <taxon>Bacteroidia</taxon>
        <taxon>Bacteroidales</taxon>
        <taxon>Rikenellaceae</taxon>
        <taxon>Alistipes</taxon>
    </lineage>
</organism>
<keyword evidence="2" id="KW-1185">Reference proteome</keyword>
<evidence type="ECO:0000313" key="1">
    <source>
        <dbReference type="EMBL" id="EHB93109.1"/>
    </source>
</evidence>
<dbReference type="EMBL" id="ADLD01000004">
    <property type="protein sequence ID" value="EHB93109.1"/>
    <property type="molecule type" value="Genomic_DNA"/>
</dbReference>
<dbReference type="InterPro" id="IPR038765">
    <property type="entry name" value="Papain-like_cys_pep_sf"/>
</dbReference>
<gene>
    <name evidence="1" type="ORF">HMPREF9450_00375</name>
</gene>
<dbReference type="Proteomes" id="UP000006008">
    <property type="component" value="Unassembled WGS sequence"/>
</dbReference>
<dbReference type="GeneID" id="92816797"/>
<proteinExistence type="predicted"/>
<dbReference type="HOGENOM" id="CLU_1302770_0_0_10"/>
<reference evidence="1 2" key="1">
    <citation type="submission" date="2011-08" db="EMBL/GenBank/DDBJ databases">
        <title>The Genome Sequence of Alistipes indistinctus YIT 12060.</title>
        <authorList>
            <consortium name="The Broad Institute Genome Sequencing Platform"/>
            <person name="Earl A."/>
            <person name="Ward D."/>
            <person name="Feldgarden M."/>
            <person name="Gevers D."/>
            <person name="Morotomi M."/>
            <person name="Young S.K."/>
            <person name="Zeng Q."/>
            <person name="Gargeya S."/>
            <person name="Fitzgerald M."/>
            <person name="Haas B."/>
            <person name="Abouelleil A."/>
            <person name="Alvarado L."/>
            <person name="Arachchi H.M."/>
            <person name="Berlin A."/>
            <person name="Brown A."/>
            <person name="Chapman S.B."/>
            <person name="Chen Z."/>
            <person name="Dunbar C."/>
            <person name="Freedman E."/>
            <person name="Gearin G."/>
            <person name="Gellesch M."/>
            <person name="Goldberg J."/>
            <person name="Griggs A."/>
            <person name="Gujja S."/>
            <person name="Heiman D."/>
            <person name="Howarth C."/>
            <person name="Larson L."/>
            <person name="Lui A."/>
            <person name="MacDonald P.J.P."/>
            <person name="Montmayeur A."/>
            <person name="Murphy C."/>
            <person name="Neiman D."/>
            <person name="Pearson M."/>
            <person name="Priest M."/>
            <person name="Roberts A."/>
            <person name="Saif S."/>
            <person name="Shea T."/>
            <person name="Shenoy N."/>
            <person name="Sisk P."/>
            <person name="Stolte C."/>
            <person name="Sykes S."/>
            <person name="Wortman J."/>
            <person name="Nusbaum C."/>
            <person name="Birren B."/>
        </authorList>
    </citation>
    <scope>NUCLEOTIDE SEQUENCE [LARGE SCALE GENOMIC DNA]</scope>
    <source>
        <strain evidence="1 2">YIT 12060</strain>
    </source>
</reference>
<name>G5H615_9BACT</name>
<dbReference type="SUPFAM" id="SSF54001">
    <property type="entry name" value="Cysteine proteinases"/>
    <property type="match status" value="1"/>
</dbReference>
<comment type="caution">
    <text evidence="1">The sequence shown here is derived from an EMBL/GenBank/DDBJ whole genome shotgun (WGS) entry which is preliminary data.</text>
</comment>
<dbReference type="AlphaFoldDB" id="G5H615"/>
<dbReference type="InterPro" id="IPR044934">
    <property type="entry name" value="Streptopain_sf"/>
</dbReference>
<accession>G5H615</accession>
<evidence type="ECO:0000313" key="2">
    <source>
        <dbReference type="Proteomes" id="UP000006008"/>
    </source>
</evidence>
<protein>
    <recommendedName>
        <fullName evidence="3">Spi protease inhibitor domain-containing protein</fullName>
    </recommendedName>
</protein>
<dbReference type="Gene3D" id="3.90.70.50">
    <property type="entry name" value="Peptidase C10, streptopain"/>
    <property type="match status" value="1"/>
</dbReference>
<dbReference type="RefSeq" id="WP_009133181.1">
    <property type="nucleotide sequence ID" value="NZ_CP102250.1"/>
</dbReference>